<proteinExistence type="inferred from homology"/>
<dbReference type="InterPro" id="IPR023620">
    <property type="entry name" value="SmpB"/>
</dbReference>
<comment type="caution">
    <text evidence="4">The sequence shown here is derived from an EMBL/GenBank/DDBJ whole genome shotgun (WGS) entry which is preliminary data.</text>
</comment>
<comment type="function">
    <text evidence="3">Required for rescue of stalled ribosomes mediated by trans-translation. Binds to transfer-messenger RNA (tmRNA), required for stable association of tmRNA with ribosomes. tmRNA and SmpB together mimic tRNA shape, replacing the anticodon stem-loop with SmpB. tmRNA is encoded by the ssrA gene; the 2 termini fold to resemble tRNA(Ala) and it encodes a 'tag peptide', a short internal open reading frame. During trans-translation Ala-aminoacylated tmRNA acts like a tRNA, entering the A-site of stalled ribosomes, displacing the stalled mRNA. The ribosome then switches to translate the ORF on the tmRNA; the nascent peptide is terminated with the 'tag peptide' encoded by the tmRNA and targeted for degradation. The ribosome is freed to recommence translation, which seems to be the essential function of trans-translation.</text>
</comment>
<comment type="subcellular location">
    <subcellularLocation>
        <location evidence="3">Cytoplasm</location>
    </subcellularLocation>
    <text evidence="3">The tmRNA-SmpB complex associates with stalled 70S ribosomes.</text>
</comment>
<name>A0ABR7K8M0_9FIRM</name>
<gene>
    <name evidence="3 4" type="primary">smpB</name>
    <name evidence="4" type="ORF">H8909_02100</name>
</gene>
<keyword evidence="1 3" id="KW-0963">Cytoplasm</keyword>
<comment type="similarity">
    <text evidence="3">Belongs to the SmpB family.</text>
</comment>
<dbReference type="InterPro" id="IPR020081">
    <property type="entry name" value="SsrA-bd_prot_CS"/>
</dbReference>
<evidence type="ECO:0000256" key="1">
    <source>
        <dbReference type="ARBA" id="ARBA00022490"/>
    </source>
</evidence>
<dbReference type="EMBL" id="JACRWG010000003">
    <property type="protein sequence ID" value="MBC6009051.1"/>
    <property type="molecule type" value="Genomic_DNA"/>
</dbReference>
<dbReference type="HAMAP" id="MF_00023">
    <property type="entry name" value="SmpB"/>
    <property type="match status" value="1"/>
</dbReference>
<dbReference type="NCBIfam" id="TIGR00086">
    <property type="entry name" value="smpB"/>
    <property type="match status" value="1"/>
</dbReference>
<dbReference type="SUPFAM" id="SSF74982">
    <property type="entry name" value="Small protein B (SmpB)"/>
    <property type="match status" value="1"/>
</dbReference>
<reference evidence="4 5" key="1">
    <citation type="submission" date="2020-08" db="EMBL/GenBank/DDBJ databases">
        <authorList>
            <person name="Liu C."/>
            <person name="Sun Q."/>
        </authorList>
    </citation>
    <scope>NUCLEOTIDE SEQUENCE [LARGE SCALE GENOMIC DNA]</scope>
    <source>
        <strain evidence="4 5">NSJ-22</strain>
    </source>
</reference>
<keyword evidence="5" id="KW-1185">Reference proteome</keyword>
<accession>A0ABR7K8M0</accession>
<dbReference type="Pfam" id="PF01668">
    <property type="entry name" value="SmpB"/>
    <property type="match status" value="1"/>
</dbReference>
<dbReference type="NCBIfam" id="NF003843">
    <property type="entry name" value="PRK05422.1"/>
    <property type="match status" value="1"/>
</dbReference>
<evidence type="ECO:0000313" key="5">
    <source>
        <dbReference type="Proteomes" id="UP000603474"/>
    </source>
</evidence>
<dbReference type="InterPro" id="IPR000037">
    <property type="entry name" value="SsrA-bd_prot"/>
</dbReference>
<evidence type="ECO:0000256" key="2">
    <source>
        <dbReference type="ARBA" id="ARBA00022884"/>
    </source>
</evidence>
<dbReference type="CDD" id="cd09294">
    <property type="entry name" value="SmpB"/>
    <property type="match status" value="1"/>
</dbReference>
<dbReference type="Proteomes" id="UP000603474">
    <property type="component" value="Unassembled WGS sequence"/>
</dbReference>
<protein>
    <recommendedName>
        <fullName evidence="3">SsrA-binding protein</fullName>
    </recommendedName>
    <alternativeName>
        <fullName evidence="3">Small protein B</fullName>
    </alternativeName>
</protein>
<evidence type="ECO:0000256" key="3">
    <source>
        <dbReference type="HAMAP-Rule" id="MF_00023"/>
    </source>
</evidence>
<dbReference type="PROSITE" id="PS01317">
    <property type="entry name" value="SSRP"/>
    <property type="match status" value="1"/>
</dbReference>
<dbReference type="Gene3D" id="2.40.280.10">
    <property type="match status" value="1"/>
</dbReference>
<dbReference type="PANTHER" id="PTHR30308">
    <property type="entry name" value="TMRNA-BINDING COMPONENT OF TRANS-TRANSLATION TAGGING COMPLEX"/>
    <property type="match status" value="1"/>
</dbReference>
<keyword evidence="2 3" id="KW-0694">RNA-binding</keyword>
<dbReference type="PANTHER" id="PTHR30308:SF2">
    <property type="entry name" value="SSRA-BINDING PROTEIN"/>
    <property type="match status" value="1"/>
</dbReference>
<sequence>MKIISNNKKAYHDYFILETFEAGIELKGTEIKSIRKGSANLKDCFVRIKDHEAFIENMYIAPYENGNIFNHEPRRIRKLLLHKKEISKLEKKVHEDGLTIVPTKLYFNTSKAKLEIALAKGKKLYDKRNDLKEKDAKRDIEKALKRAY</sequence>
<evidence type="ECO:0000313" key="4">
    <source>
        <dbReference type="EMBL" id="MBC6009051.1"/>
    </source>
</evidence>
<dbReference type="RefSeq" id="WP_187011660.1">
    <property type="nucleotide sequence ID" value="NZ_JACRWG010000003.1"/>
</dbReference>
<organism evidence="4 5">
    <name type="scientific">Catenibacterium faecis</name>
    <dbReference type="NCBI Taxonomy" id="2764323"/>
    <lineage>
        <taxon>Bacteria</taxon>
        <taxon>Bacillati</taxon>
        <taxon>Bacillota</taxon>
        <taxon>Erysipelotrichia</taxon>
        <taxon>Erysipelotrichales</taxon>
        <taxon>Coprobacillaceae</taxon>
        <taxon>Catenibacterium</taxon>
    </lineage>
</organism>